<gene>
    <name evidence="2" type="ORF">GCM10010961_29120</name>
</gene>
<evidence type="ECO:0000313" key="3">
    <source>
        <dbReference type="Proteomes" id="UP000611500"/>
    </source>
</evidence>
<dbReference type="Pfam" id="PF12680">
    <property type="entry name" value="SnoaL_2"/>
    <property type="match status" value="1"/>
</dbReference>
<reference evidence="2" key="2">
    <citation type="submission" date="2020-09" db="EMBL/GenBank/DDBJ databases">
        <authorList>
            <person name="Sun Q."/>
            <person name="Zhou Y."/>
        </authorList>
    </citation>
    <scope>NUCLEOTIDE SEQUENCE</scope>
    <source>
        <strain evidence="2">CGMCC 1.7081</strain>
    </source>
</reference>
<dbReference type="AlphaFoldDB" id="A0A8J3H776"/>
<evidence type="ECO:0000259" key="1">
    <source>
        <dbReference type="Pfam" id="PF12680"/>
    </source>
</evidence>
<dbReference type="InterPro" id="IPR032710">
    <property type="entry name" value="NTF2-like_dom_sf"/>
</dbReference>
<evidence type="ECO:0000313" key="2">
    <source>
        <dbReference type="EMBL" id="GHG95420.1"/>
    </source>
</evidence>
<proteinExistence type="predicted"/>
<reference evidence="2" key="1">
    <citation type="journal article" date="2014" name="Int. J. Syst. Evol. Microbiol.">
        <title>Complete genome sequence of Corynebacterium casei LMG S-19264T (=DSM 44701T), isolated from a smear-ripened cheese.</title>
        <authorList>
            <consortium name="US DOE Joint Genome Institute (JGI-PGF)"/>
            <person name="Walter F."/>
            <person name="Albersmeier A."/>
            <person name="Kalinowski J."/>
            <person name="Ruckert C."/>
        </authorList>
    </citation>
    <scope>NUCLEOTIDE SEQUENCE</scope>
    <source>
        <strain evidence="2">CGMCC 1.7081</strain>
    </source>
</reference>
<comment type="caution">
    <text evidence="2">The sequence shown here is derived from an EMBL/GenBank/DDBJ whole genome shotgun (WGS) entry which is preliminary data.</text>
</comment>
<dbReference type="SUPFAM" id="SSF54427">
    <property type="entry name" value="NTF2-like"/>
    <property type="match status" value="1"/>
</dbReference>
<keyword evidence="3" id="KW-1185">Reference proteome</keyword>
<sequence>MSKIEMFRWWCEEVWHKGNLEAIHQMFAPDAVTSGVVPELLMGPDDFYELVSVLRSHVGPITPEILKTVEQDDWLAVMMRFKTSRADNGAPIEVSGQVMLRYQGDKMVEAYNHFDYLAFFEQLGLVPQDSLSIFLTGHKLDWV</sequence>
<dbReference type="Proteomes" id="UP000611500">
    <property type="component" value="Unassembled WGS sequence"/>
</dbReference>
<dbReference type="EMBL" id="BNAP01000014">
    <property type="protein sequence ID" value="GHG95420.1"/>
    <property type="molecule type" value="Genomic_DNA"/>
</dbReference>
<name>A0A8J3H776_9RHOB</name>
<feature type="domain" description="SnoaL-like" evidence="1">
    <location>
        <begin position="12"/>
        <end position="109"/>
    </location>
</feature>
<dbReference type="RefSeq" id="WP_028094162.1">
    <property type="nucleotide sequence ID" value="NZ_BNAP01000014.1"/>
</dbReference>
<dbReference type="Gene3D" id="3.10.450.50">
    <property type="match status" value="1"/>
</dbReference>
<accession>A0A8J3H776</accession>
<protein>
    <recommendedName>
        <fullName evidence="1">SnoaL-like domain-containing protein</fullName>
    </recommendedName>
</protein>
<organism evidence="2 3">
    <name type="scientific">Pseudodonghicola xiamenensis</name>
    <dbReference type="NCBI Taxonomy" id="337702"/>
    <lineage>
        <taxon>Bacteria</taxon>
        <taxon>Pseudomonadati</taxon>
        <taxon>Pseudomonadota</taxon>
        <taxon>Alphaproteobacteria</taxon>
        <taxon>Rhodobacterales</taxon>
        <taxon>Paracoccaceae</taxon>
        <taxon>Pseudodonghicola</taxon>
    </lineage>
</organism>
<dbReference type="InterPro" id="IPR037401">
    <property type="entry name" value="SnoaL-like"/>
</dbReference>